<sequence length="97" mass="11235">MGKEFRKFIGEMAELMITPDLSNLYPILGALDFQERMKNQNVMDKLRDELERGIGTNIVKESHLAHLPYLEACVKETLRLHPLGPLLLPHHAYKHCR</sequence>
<dbReference type="InterPro" id="IPR036396">
    <property type="entry name" value="Cyt_P450_sf"/>
</dbReference>
<accession>A0A7N2MIR4</accession>
<organism evidence="1 2">
    <name type="scientific">Quercus lobata</name>
    <name type="common">Valley oak</name>
    <dbReference type="NCBI Taxonomy" id="97700"/>
    <lineage>
        <taxon>Eukaryota</taxon>
        <taxon>Viridiplantae</taxon>
        <taxon>Streptophyta</taxon>
        <taxon>Embryophyta</taxon>
        <taxon>Tracheophyta</taxon>
        <taxon>Spermatophyta</taxon>
        <taxon>Magnoliopsida</taxon>
        <taxon>eudicotyledons</taxon>
        <taxon>Gunneridae</taxon>
        <taxon>Pentapetalae</taxon>
        <taxon>rosids</taxon>
        <taxon>fabids</taxon>
        <taxon>Fagales</taxon>
        <taxon>Fagaceae</taxon>
        <taxon>Quercus</taxon>
    </lineage>
</organism>
<dbReference type="GO" id="GO:0004497">
    <property type="term" value="F:monooxygenase activity"/>
    <property type="evidence" value="ECO:0007669"/>
    <property type="project" value="InterPro"/>
</dbReference>
<dbReference type="Gene3D" id="1.10.630.10">
    <property type="entry name" value="Cytochrome P450"/>
    <property type="match status" value="1"/>
</dbReference>
<dbReference type="Gramene" id="QL09p015120:mrna">
    <property type="protein sequence ID" value="QL09p015120:mrna"/>
    <property type="gene ID" value="QL09p015120"/>
</dbReference>
<dbReference type="GO" id="GO:0005506">
    <property type="term" value="F:iron ion binding"/>
    <property type="evidence" value="ECO:0007669"/>
    <property type="project" value="InterPro"/>
</dbReference>
<proteinExistence type="predicted"/>
<dbReference type="InterPro" id="IPR001128">
    <property type="entry name" value="Cyt_P450"/>
</dbReference>
<dbReference type="Pfam" id="PF00067">
    <property type="entry name" value="p450"/>
    <property type="match status" value="1"/>
</dbReference>
<evidence type="ECO:0000313" key="1">
    <source>
        <dbReference type="EnsemblPlants" id="QL09p015120:mrna"/>
    </source>
</evidence>
<evidence type="ECO:0008006" key="3">
    <source>
        <dbReference type="Google" id="ProtNLM"/>
    </source>
</evidence>
<reference evidence="1 2" key="1">
    <citation type="journal article" date="2016" name="G3 (Bethesda)">
        <title>First Draft Assembly and Annotation of the Genome of a California Endemic Oak Quercus lobata Nee (Fagaceae).</title>
        <authorList>
            <person name="Sork V.L."/>
            <person name="Fitz-Gibbon S.T."/>
            <person name="Puiu D."/>
            <person name="Crepeau M."/>
            <person name="Gugger P.F."/>
            <person name="Sherman R."/>
            <person name="Stevens K."/>
            <person name="Langley C.H."/>
            <person name="Pellegrini M."/>
            <person name="Salzberg S.L."/>
        </authorList>
    </citation>
    <scope>NUCLEOTIDE SEQUENCE [LARGE SCALE GENOMIC DNA]</scope>
    <source>
        <strain evidence="1 2">cv. SW786</strain>
    </source>
</reference>
<dbReference type="Proteomes" id="UP000594261">
    <property type="component" value="Chromosome 9"/>
</dbReference>
<reference evidence="1" key="2">
    <citation type="submission" date="2021-01" db="UniProtKB">
        <authorList>
            <consortium name="EnsemblPlants"/>
        </authorList>
    </citation>
    <scope>IDENTIFICATION</scope>
</reference>
<dbReference type="EnsemblPlants" id="QL09p015120:mrna">
    <property type="protein sequence ID" value="QL09p015120:mrna"/>
    <property type="gene ID" value="QL09p015120"/>
</dbReference>
<dbReference type="SUPFAM" id="SSF48264">
    <property type="entry name" value="Cytochrome P450"/>
    <property type="match status" value="1"/>
</dbReference>
<keyword evidence="2" id="KW-1185">Reference proteome</keyword>
<dbReference type="PANTHER" id="PTHR47951:SF8">
    <property type="entry name" value="CYTOCHROME P450 93A2-LIKE"/>
    <property type="match status" value="1"/>
</dbReference>
<dbReference type="GO" id="GO:0020037">
    <property type="term" value="F:heme binding"/>
    <property type="evidence" value="ECO:0007669"/>
    <property type="project" value="InterPro"/>
</dbReference>
<dbReference type="PANTHER" id="PTHR47951">
    <property type="entry name" value="OS08G0547900 PROTEIN"/>
    <property type="match status" value="1"/>
</dbReference>
<dbReference type="AlphaFoldDB" id="A0A7N2MIR4"/>
<name>A0A7N2MIR4_QUELO</name>
<evidence type="ECO:0000313" key="2">
    <source>
        <dbReference type="Proteomes" id="UP000594261"/>
    </source>
</evidence>
<protein>
    <recommendedName>
        <fullName evidence="3">Cytochrome P450</fullName>
    </recommendedName>
</protein>
<dbReference type="GO" id="GO:0016705">
    <property type="term" value="F:oxidoreductase activity, acting on paired donors, with incorporation or reduction of molecular oxygen"/>
    <property type="evidence" value="ECO:0007669"/>
    <property type="project" value="InterPro"/>
</dbReference>
<dbReference type="EMBL" id="LRBV02000009">
    <property type="status" value="NOT_ANNOTATED_CDS"/>
    <property type="molecule type" value="Genomic_DNA"/>
</dbReference>
<dbReference type="InParanoid" id="A0A7N2MIR4"/>